<evidence type="ECO:0000256" key="5">
    <source>
        <dbReference type="ARBA" id="ARBA00023004"/>
    </source>
</evidence>
<dbReference type="InterPro" id="IPR001128">
    <property type="entry name" value="Cyt_P450"/>
</dbReference>
<name>A0A5A7SFV1_9NOCA</name>
<dbReference type="SUPFAM" id="SSF48264">
    <property type="entry name" value="Cytochrome P450"/>
    <property type="match status" value="1"/>
</dbReference>
<dbReference type="PANTHER" id="PTHR46696:SF1">
    <property type="entry name" value="CYTOCHROME P450 YJIB-RELATED"/>
    <property type="match status" value="1"/>
</dbReference>
<dbReference type="PROSITE" id="PS00086">
    <property type="entry name" value="CYTOCHROME_P450"/>
    <property type="match status" value="1"/>
</dbReference>
<keyword evidence="9" id="KW-1185">Reference proteome</keyword>
<evidence type="ECO:0000256" key="1">
    <source>
        <dbReference type="ARBA" id="ARBA00010617"/>
    </source>
</evidence>
<dbReference type="Proteomes" id="UP000322244">
    <property type="component" value="Unassembled WGS sequence"/>
</dbReference>
<dbReference type="InterPro" id="IPR017972">
    <property type="entry name" value="Cyt_P450_CS"/>
</dbReference>
<dbReference type="EMBL" id="VLNY01000001">
    <property type="protein sequence ID" value="KAA0025010.1"/>
    <property type="molecule type" value="Genomic_DNA"/>
</dbReference>
<comment type="similarity">
    <text evidence="1 7">Belongs to the cytochrome P450 family.</text>
</comment>
<gene>
    <name evidence="8" type="ORF">FOY51_03600</name>
</gene>
<dbReference type="GO" id="GO:0004497">
    <property type="term" value="F:monooxygenase activity"/>
    <property type="evidence" value="ECO:0007669"/>
    <property type="project" value="UniProtKB-KW"/>
</dbReference>
<evidence type="ECO:0000256" key="7">
    <source>
        <dbReference type="RuleBase" id="RU000461"/>
    </source>
</evidence>
<dbReference type="GO" id="GO:0016705">
    <property type="term" value="F:oxidoreductase activity, acting on paired donors, with incorporation or reduction of molecular oxygen"/>
    <property type="evidence" value="ECO:0007669"/>
    <property type="project" value="InterPro"/>
</dbReference>
<keyword evidence="3 7" id="KW-0479">Metal-binding</keyword>
<dbReference type="PANTHER" id="PTHR46696">
    <property type="entry name" value="P450, PUTATIVE (EUROFUNG)-RELATED"/>
    <property type="match status" value="1"/>
</dbReference>
<dbReference type="GO" id="GO:0005506">
    <property type="term" value="F:iron ion binding"/>
    <property type="evidence" value="ECO:0007669"/>
    <property type="project" value="InterPro"/>
</dbReference>
<dbReference type="GO" id="GO:0020037">
    <property type="term" value="F:heme binding"/>
    <property type="evidence" value="ECO:0007669"/>
    <property type="project" value="InterPro"/>
</dbReference>
<accession>A0A5A7SFV1</accession>
<dbReference type="Gene3D" id="1.10.630.10">
    <property type="entry name" value="Cytochrome P450"/>
    <property type="match status" value="1"/>
</dbReference>
<keyword evidence="5 7" id="KW-0408">Iron</keyword>
<evidence type="ECO:0000313" key="9">
    <source>
        <dbReference type="Proteomes" id="UP000322244"/>
    </source>
</evidence>
<protein>
    <submittedName>
        <fullName evidence="8">Cytochrome P450</fullName>
    </submittedName>
</protein>
<evidence type="ECO:0000256" key="6">
    <source>
        <dbReference type="ARBA" id="ARBA00023033"/>
    </source>
</evidence>
<dbReference type="AlphaFoldDB" id="A0A5A7SFV1"/>
<dbReference type="Pfam" id="PF00067">
    <property type="entry name" value="p450"/>
    <property type="match status" value="1"/>
</dbReference>
<dbReference type="PRINTS" id="PR00359">
    <property type="entry name" value="BP450"/>
</dbReference>
<comment type="caution">
    <text evidence="8">The sequence shown here is derived from an EMBL/GenBank/DDBJ whole genome shotgun (WGS) entry which is preliminary data.</text>
</comment>
<dbReference type="RefSeq" id="WP_149428785.1">
    <property type="nucleotide sequence ID" value="NZ_VLNY01000001.1"/>
</dbReference>
<evidence type="ECO:0000256" key="2">
    <source>
        <dbReference type="ARBA" id="ARBA00022617"/>
    </source>
</evidence>
<evidence type="ECO:0000256" key="3">
    <source>
        <dbReference type="ARBA" id="ARBA00022723"/>
    </source>
</evidence>
<keyword evidence="4 7" id="KW-0560">Oxidoreductase</keyword>
<reference evidence="8 9" key="1">
    <citation type="submission" date="2019-07" db="EMBL/GenBank/DDBJ databases">
        <title>Rhodococcus cavernicolus sp. nov., isolated from a cave.</title>
        <authorList>
            <person name="Lee S.D."/>
        </authorList>
    </citation>
    <scope>NUCLEOTIDE SEQUENCE [LARGE SCALE GENOMIC DNA]</scope>
    <source>
        <strain evidence="8 9">C1-24</strain>
    </source>
</reference>
<keyword evidence="2 7" id="KW-0349">Heme</keyword>
<organism evidence="8 9">
    <name type="scientific">Antrihabitans cavernicola</name>
    <dbReference type="NCBI Taxonomy" id="2495913"/>
    <lineage>
        <taxon>Bacteria</taxon>
        <taxon>Bacillati</taxon>
        <taxon>Actinomycetota</taxon>
        <taxon>Actinomycetes</taxon>
        <taxon>Mycobacteriales</taxon>
        <taxon>Nocardiaceae</taxon>
        <taxon>Antrihabitans</taxon>
    </lineage>
</organism>
<evidence type="ECO:0000313" key="8">
    <source>
        <dbReference type="EMBL" id="KAA0025010.1"/>
    </source>
</evidence>
<proteinExistence type="inferred from homology"/>
<dbReference type="InterPro" id="IPR036396">
    <property type="entry name" value="Cyt_P450_sf"/>
</dbReference>
<keyword evidence="6 7" id="KW-0503">Monooxygenase</keyword>
<dbReference type="InterPro" id="IPR002397">
    <property type="entry name" value="Cyt_P450_B"/>
</dbReference>
<evidence type="ECO:0000256" key="4">
    <source>
        <dbReference type="ARBA" id="ARBA00023002"/>
    </source>
</evidence>
<sequence>MSTLNRVKNTVESVNPLPAVRSKVESNVPLPLLVRAAHAYNRALRTVSKGARQPKFVEKPIPDGATVPLADIDMSNPFLYRQGQWLSHLKRLRDESPVHYQTKGPFGPFWSVTRYEDILAMDKNHTVFSAEPYIIIGKMPAGLDLRMFIAMDPPKHDEQRVAVQGVVAPKNLKEMESLIRSRVQEVLDELPIGEPFDWVDVVSKELTSRMLATLLDYPYDERRELTEMSDLGSGLPAITGGDTDVDETFDAGVVLATKVLALWKDKSARIAAGEAPGFDLISLMLSDPNTANLMDRPMELIGNLMLLVIGGNDTTRNSMTGGVYALNKFPDQFAKLKADPKLIPNAVSEIIRWQTPLAYMARRAKENTVVGGQHIRKGDKLIMWYSSGNRDERHFDNPDELVVDRKNARNHIAFGFGVHRCMGNRLAELQLRILWEELLERFDDIEVLEEPEIVQSTFVRGYSKMMVKLTKKQQV</sequence>
<dbReference type="OrthoDB" id="502624at2"/>
<dbReference type="CDD" id="cd11033">
    <property type="entry name" value="CYP142-like"/>
    <property type="match status" value="1"/>
</dbReference>